<proteinExistence type="predicted"/>
<accession>E1YFI7</accession>
<dbReference type="InterPro" id="IPR000674">
    <property type="entry name" value="Ald_Oxase/Xan_DH_a/b"/>
</dbReference>
<dbReference type="Gene3D" id="3.90.1170.50">
    <property type="entry name" value="Aldehyde oxidase/xanthine dehydrogenase, a/b hammerhead"/>
    <property type="match status" value="1"/>
</dbReference>
<dbReference type="InterPro" id="IPR036856">
    <property type="entry name" value="Ald_Oxase/Xan_DH_a/b_sf"/>
</dbReference>
<dbReference type="SUPFAM" id="SSF54665">
    <property type="entry name" value="CO dehydrogenase molybdoprotein N-domain-like"/>
    <property type="match status" value="1"/>
</dbReference>
<organism evidence="3">
    <name type="scientific">uncultured Desulfobacterium sp</name>
    <dbReference type="NCBI Taxonomy" id="201089"/>
    <lineage>
        <taxon>Bacteria</taxon>
        <taxon>Pseudomonadati</taxon>
        <taxon>Thermodesulfobacteriota</taxon>
        <taxon>Desulfobacteria</taxon>
        <taxon>Desulfobacterales</taxon>
        <taxon>Desulfobacteriaceae</taxon>
        <taxon>Desulfobacterium</taxon>
        <taxon>environmental samples</taxon>
    </lineage>
</organism>
<feature type="coiled-coil region" evidence="1">
    <location>
        <begin position="543"/>
        <end position="570"/>
    </location>
</feature>
<dbReference type="EMBL" id="FR695872">
    <property type="protein sequence ID" value="CBX29331.1"/>
    <property type="molecule type" value="Genomic_DNA"/>
</dbReference>
<dbReference type="GO" id="GO:0016491">
    <property type="term" value="F:oxidoreductase activity"/>
    <property type="evidence" value="ECO:0007669"/>
    <property type="project" value="InterPro"/>
</dbReference>
<evidence type="ECO:0000259" key="2">
    <source>
        <dbReference type="SMART" id="SM01008"/>
    </source>
</evidence>
<dbReference type="InterPro" id="IPR016208">
    <property type="entry name" value="Ald_Oxase/xanthine_DH-like"/>
</dbReference>
<dbReference type="AlphaFoldDB" id="E1YFI7"/>
<evidence type="ECO:0000313" key="3">
    <source>
        <dbReference type="EMBL" id="CBX29331.1"/>
    </source>
</evidence>
<dbReference type="InterPro" id="IPR008274">
    <property type="entry name" value="AldOxase/xan_DH_MoCoBD1"/>
</dbReference>
<sequence length="739" mass="81338">MKEEGYSVIGKPVPRVEGIEKITGEAVYTTDIVLSGMLYAKILRSPYPHARIISIDTGKAERIKGVRAVITGRDIPDVRYALAMSMVPESADRYFLARDKVRFVGDEIAAVAAISEDIAEEALKHIHVEYEPLPAVFNIEEAIKADAPLIHDNFPGNLHTSILMDFGDVEKGFRESDYIREDRFVTHLVQHCFLEPHNSVANFDSSGRVTLWTSTQSPFLVKRLLSFVLKMPEGNIRVIKPHVGGGFGGKAGLYPLDLHCALLSKKTGKPVRICYTREEEFSASCRRHPMEIVIKIGVKNDGTIVARKANILLDGGAYNTHGPVVTFLAALWLSHVYRQPNIRFESQRFYTNKAPCTAMRGYTSPQSYLASEIQMDMVAEELGMDPIELRMKNGLKTGDTTVNGFYISSGGLQECLQKVEEKTEWKKKYKKLPHLKGIGMSSTGLFSGNQLPLLGPQTASSTIFIKANPDGTAVIISGVSDIGQGSDTVLCQIAAEELGLRVEDIRITSVDTDHSPPDLITVSARCTFQAGNAVKRAAIELKQKLFKVVAEKLEANIEDLEARDRRIYVKGSPEKGVSFTEAVSLCQLAHKGISIMGEGVWNPDPKQQAELNMVTGYGSFSPAYTFGAVVAEVEVDKDTGRVKVTNLCHSHDCGRVINLLGVEGQLEGACQMGLGYALFENIVVEGGKTLNPDFLDYKFPTAVDIPEMLGIFVESNDPGGHMEPKRGQKGLWDRLVRPY</sequence>
<dbReference type="SMART" id="SM01008">
    <property type="entry name" value="Ald_Xan_dh_C"/>
    <property type="match status" value="1"/>
</dbReference>
<dbReference type="Pfam" id="PF02738">
    <property type="entry name" value="MoCoBD_1"/>
    <property type="match status" value="1"/>
</dbReference>
<reference evidence="3" key="1">
    <citation type="journal article" date="2011" name="Environ. Microbiol.">
        <title>Genomic insights into the metabolic potential of the polycyclic aromatic hydrocarbon degrading sulfate-reducing Deltaproteobacterium N47.</title>
        <authorList>
            <person name="Bergmann F."/>
            <person name="Selesi D."/>
            <person name="Weinmaier T."/>
            <person name="Tischler P."/>
            <person name="Rattei T."/>
            <person name="Meckenstock R.U."/>
        </authorList>
    </citation>
    <scope>NUCLEOTIDE SEQUENCE</scope>
</reference>
<name>E1YFI7_9BACT</name>
<feature type="domain" description="Aldehyde oxidase/xanthine dehydrogenase a/b hammerhead" evidence="2">
    <location>
        <begin position="23"/>
        <end position="134"/>
    </location>
</feature>
<dbReference type="InterPro" id="IPR046867">
    <property type="entry name" value="AldOxase/xan_DH_MoCoBD2"/>
</dbReference>
<dbReference type="Pfam" id="PF20256">
    <property type="entry name" value="MoCoBD_2"/>
    <property type="match status" value="1"/>
</dbReference>
<dbReference type="GO" id="GO:0005506">
    <property type="term" value="F:iron ion binding"/>
    <property type="evidence" value="ECO:0007669"/>
    <property type="project" value="InterPro"/>
</dbReference>
<protein>
    <recommendedName>
        <fullName evidence="2">Aldehyde oxidase/xanthine dehydrogenase a/b hammerhead domain-containing protein</fullName>
    </recommendedName>
</protein>
<dbReference type="SUPFAM" id="SSF56003">
    <property type="entry name" value="Molybdenum cofactor-binding domain"/>
    <property type="match status" value="1"/>
</dbReference>
<dbReference type="Gene3D" id="3.30.365.10">
    <property type="entry name" value="Aldehyde oxidase/xanthine dehydrogenase, molybdopterin binding domain"/>
    <property type="match status" value="4"/>
</dbReference>
<dbReference type="PANTHER" id="PTHR11908:SF157">
    <property type="entry name" value="XANTHINE DEHYDROGENASE SUBUNIT D-RELATED"/>
    <property type="match status" value="1"/>
</dbReference>
<dbReference type="PANTHER" id="PTHR11908">
    <property type="entry name" value="XANTHINE DEHYDROGENASE"/>
    <property type="match status" value="1"/>
</dbReference>
<gene>
    <name evidence="3" type="ORF">N47_J03120</name>
</gene>
<keyword evidence="1" id="KW-0175">Coiled coil</keyword>
<evidence type="ECO:0000256" key="1">
    <source>
        <dbReference type="SAM" id="Coils"/>
    </source>
</evidence>
<dbReference type="InterPro" id="IPR037165">
    <property type="entry name" value="AldOxase/xan_DH_Mopterin-bd_sf"/>
</dbReference>
<dbReference type="Pfam" id="PF01315">
    <property type="entry name" value="Ald_Xan_dh_C"/>
    <property type="match status" value="1"/>
</dbReference>